<dbReference type="InterPro" id="IPR007421">
    <property type="entry name" value="Schlafen_AlbA_2_dom"/>
</dbReference>
<dbReference type="Proteomes" id="UP000269019">
    <property type="component" value="Chromosome"/>
</dbReference>
<evidence type="ECO:0000259" key="4">
    <source>
        <dbReference type="Pfam" id="PF08220"/>
    </source>
</evidence>
<evidence type="ECO:0000256" key="2">
    <source>
        <dbReference type="ARBA" id="ARBA00023163"/>
    </source>
</evidence>
<accession>A0A3G6J898</accession>
<dbReference type="InterPro" id="IPR001034">
    <property type="entry name" value="DeoR_HTH"/>
</dbReference>
<dbReference type="Gene3D" id="1.10.10.10">
    <property type="entry name" value="Winged helix-like DNA-binding domain superfamily/Winged helix DNA-binding domain"/>
    <property type="match status" value="1"/>
</dbReference>
<dbReference type="KEGG" id="ccho:CCHOA_09710"/>
<dbReference type="PANTHER" id="PTHR30595:SF6">
    <property type="entry name" value="SCHLAFEN ALBA-2 DOMAIN-CONTAINING PROTEIN"/>
    <property type="match status" value="1"/>
</dbReference>
<dbReference type="PANTHER" id="PTHR30595">
    <property type="entry name" value="GLPR-RELATED TRANSCRIPTIONAL REPRESSOR"/>
    <property type="match status" value="1"/>
</dbReference>
<dbReference type="GO" id="GO:0003700">
    <property type="term" value="F:DNA-binding transcription factor activity"/>
    <property type="evidence" value="ECO:0007669"/>
    <property type="project" value="InterPro"/>
</dbReference>
<keyword evidence="2" id="KW-0804">Transcription</keyword>
<evidence type="ECO:0000256" key="1">
    <source>
        <dbReference type="ARBA" id="ARBA00023015"/>
    </source>
</evidence>
<dbReference type="InterPro" id="IPR036388">
    <property type="entry name" value="WH-like_DNA-bd_sf"/>
</dbReference>
<dbReference type="AlphaFoldDB" id="A0A3G6J898"/>
<dbReference type="Pfam" id="PF04326">
    <property type="entry name" value="SLFN_AlbA_2"/>
    <property type="match status" value="1"/>
</dbReference>
<dbReference type="InterPro" id="IPR038475">
    <property type="entry name" value="RecG_C_sf"/>
</dbReference>
<keyword evidence="1" id="KW-0805">Transcription regulation</keyword>
<protein>
    <submittedName>
        <fullName evidence="5">Divergent AAA domain protein</fullName>
    </submittedName>
</protein>
<feature type="domain" description="Schlafen AlbA-2" evidence="3">
    <location>
        <begin position="55"/>
        <end position="182"/>
    </location>
</feature>
<sequence length="534" mass="60463">MASQRYGDTDEKLLETTRKFSSNRCTLPSMSLLSLDTLLNASPHERYSLVTQTPESQWFERKRIGGHGTKARPKDFRPTLVGFANGEGGLLVLGVSDREVPALPANTWTAFDNEFRRQLNSDFITPALRGVEVHTLPVDNGIPVGENQLRQILVVAIPPAKSLHYSGDGSCYLRRGDSTQKLKDNEITDLQYARGHLVYESEIDERLTLDDLDIDQVDRFVEAAGATRGRWHLLQSRDLIHSTESAWESSSSVTHDRSASSPPGITRAANLLFGRFPTRFEVTASIRVCRFDGREKRTGQQQNLIFDRRTDSCIPMAIEEAAEWIRNQQPKKKALDESTKRFIWKGVIPEDAWFEGLVNAAVHRAYEFSGDHIRVEIFDDRIEIMNPGSFRFIHQAKTPLKISRFARNPRIARTCTDLGFAQELGEGIKRIFSEMNHAGLEDPVYTNHQFHVQLTLPARPRVVKEEVQLTPRERRIVSWLQQRHGEDSTGNIVAALQLSAPTVRKDLKKLESLGIIAWHGRSSTDPSAVWRLVP</sequence>
<dbReference type="Gene3D" id="3.30.950.30">
    <property type="entry name" value="Schlafen, AAA domain"/>
    <property type="match status" value="1"/>
</dbReference>
<keyword evidence="6" id="KW-1185">Reference proteome</keyword>
<dbReference type="InterPro" id="IPR038461">
    <property type="entry name" value="Schlafen_AlbA_2_dom_sf"/>
</dbReference>
<dbReference type="Pfam" id="PF13749">
    <property type="entry name" value="HATPase_c_4"/>
    <property type="match status" value="1"/>
</dbReference>
<evidence type="ECO:0000259" key="3">
    <source>
        <dbReference type="Pfam" id="PF04326"/>
    </source>
</evidence>
<dbReference type="Gene3D" id="3.30.565.60">
    <property type="match status" value="1"/>
</dbReference>
<dbReference type="InterPro" id="IPR036390">
    <property type="entry name" value="WH_DNA-bd_sf"/>
</dbReference>
<proteinExistence type="predicted"/>
<gene>
    <name evidence="5" type="ORF">CCHOA_09710</name>
</gene>
<feature type="domain" description="HTH deoR-type" evidence="4">
    <location>
        <begin position="472"/>
        <end position="517"/>
    </location>
</feature>
<organism evidence="5 6">
    <name type="scientific">Corynebacterium choanae</name>
    <dbReference type="NCBI Taxonomy" id="1862358"/>
    <lineage>
        <taxon>Bacteria</taxon>
        <taxon>Bacillati</taxon>
        <taxon>Actinomycetota</taxon>
        <taxon>Actinomycetes</taxon>
        <taxon>Mycobacteriales</taxon>
        <taxon>Corynebacteriaceae</taxon>
        <taxon>Corynebacterium</taxon>
    </lineage>
</organism>
<dbReference type="EMBL" id="CP033896">
    <property type="protein sequence ID" value="AZA14325.1"/>
    <property type="molecule type" value="Genomic_DNA"/>
</dbReference>
<evidence type="ECO:0000313" key="6">
    <source>
        <dbReference type="Proteomes" id="UP000269019"/>
    </source>
</evidence>
<name>A0A3G6J898_9CORY</name>
<dbReference type="Pfam" id="PF08220">
    <property type="entry name" value="HTH_DeoR"/>
    <property type="match status" value="1"/>
</dbReference>
<evidence type="ECO:0000313" key="5">
    <source>
        <dbReference type="EMBL" id="AZA14325.1"/>
    </source>
</evidence>
<dbReference type="SUPFAM" id="SSF46785">
    <property type="entry name" value="Winged helix' DNA-binding domain"/>
    <property type="match status" value="1"/>
</dbReference>
<reference evidence="5 6" key="1">
    <citation type="submission" date="2018-11" db="EMBL/GenBank/DDBJ databases">
        <authorList>
            <person name="Kleinhagauer T."/>
            <person name="Glaeser S.P."/>
            <person name="Spergser J."/>
            <person name="Ruckert C."/>
            <person name="Kaempfer P."/>
            <person name="Busse H.-J."/>
        </authorList>
    </citation>
    <scope>NUCLEOTIDE SEQUENCE [LARGE SCALE GENOMIC DNA]</scope>
    <source>
        <strain evidence="5 6">200CH</strain>
    </source>
</reference>